<gene>
    <name evidence="2" type="ORF">PPTG_21680</name>
</gene>
<organism evidence="2 3">
    <name type="scientific">Phytophthora nicotianae (strain INRA-310)</name>
    <name type="common">Phytophthora parasitica</name>
    <dbReference type="NCBI Taxonomy" id="761204"/>
    <lineage>
        <taxon>Eukaryota</taxon>
        <taxon>Sar</taxon>
        <taxon>Stramenopiles</taxon>
        <taxon>Oomycota</taxon>
        <taxon>Peronosporomycetes</taxon>
        <taxon>Peronosporales</taxon>
        <taxon>Peronosporaceae</taxon>
        <taxon>Phytophthora</taxon>
    </lineage>
</organism>
<evidence type="ECO:0000313" key="2">
    <source>
        <dbReference type="EMBL" id="ETN17714.1"/>
    </source>
</evidence>
<evidence type="ECO:0000256" key="1">
    <source>
        <dbReference type="SAM" id="MobiDB-lite"/>
    </source>
</evidence>
<proteinExistence type="predicted"/>
<sequence>MDYAQEVGMHPKRLYNDNRYVIPDGWVKRPNVTQLVDYFDGSEEVWKHLPVEGMYMHPLPCQAIHLSIYYHHRTTRQAVQRSTCRYSPHSVDNSTTKASAKPLVNSPAQSPAKPPGKTPAKSPAKSPAKARGRPPGKPPTPKKKRVGKHTTATTVAHVDRRVLLPRSARLAAEAVDISAGNDRMSSGDEDDYGLDNDDESVADNIIDDAKIKTMKPPVMRRILLISP</sequence>
<reference evidence="2 3" key="2">
    <citation type="submission" date="2013-11" db="EMBL/GenBank/DDBJ databases">
        <title>The Genome Sequence of Phytophthora parasitica INRA-310.</title>
        <authorList>
            <consortium name="The Broad Institute Genomics Platform"/>
            <person name="Russ C."/>
            <person name="Tyler B."/>
            <person name="Panabieres F."/>
            <person name="Shan W."/>
            <person name="Tripathy S."/>
            <person name="Grunwald N."/>
            <person name="Machado M."/>
            <person name="Johnson C.S."/>
            <person name="Arredondo F."/>
            <person name="Hong C."/>
            <person name="Coffey M."/>
            <person name="Young S.K."/>
            <person name="Zeng Q."/>
            <person name="Gargeya S."/>
            <person name="Fitzgerald M."/>
            <person name="Abouelleil A."/>
            <person name="Alvarado L."/>
            <person name="Chapman S.B."/>
            <person name="Gainer-Dewar J."/>
            <person name="Goldberg J."/>
            <person name="Griggs A."/>
            <person name="Gujja S."/>
            <person name="Hansen M."/>
            <person name="Howarth C."/>
            <person name="Imamovic A."/>
            <person name="Ireland A."/>
            <person name="Larimer J."/>
            <person name="McCowan C."/>
            <person name="Murphy C."/>
            <person name="Pearson M."/>
            <person name="Poon T.W."/>
            <person name="Priest M."/>
            <person name="Roberts A."/>
            <person name="Saif S."/>
            <person name="Shea T."/>
            <person name="Sykes S."/>
            <person name="Wortman J."/>
            <person name="Nusbaum C."/>
            <person name="Birren B."/>
        </authorList>
    </citation>
    <scope>NUCLEOTIDE SEQUENCE [LARGE SCALE GENOMIC DNA]</scope>
    <source>
        <strain evidence="2 3">INRA-310</strain>
    </source>
</reference>
<reference evidence="3" key="1">
    <citation type="submission" date="2011-12" db="EMBL/GenBank/DDBJ databases">
        <authorList>
            <consortium name="The Broad Institute Genome Sequencing Platform"/>
            <person name="Russ C."/>
            <person name="Tyler B."/>
            <person name="Panabieres F."/>
            <person name="Shan W."/>
            <person name="Tripathy S."/>
            <person name="Grunwald N."/>
            <person name="Machado M."/>
            <person name="Young S.K."/>
            <person name="Zeng Q."/>
            <person name="Gargeya S."/>
            <person name="Fitzgerald M."/>
            <person name="Haas B."/>
            <person name="Abouelleil A."/>
            <person name="Alvarado L."/>
            <person name="Arachchi H.M."/>
            <person name="Berlin A."/>
            <person name="Chapman S.B."/>
            <person name="Gearin G."/>
            <person name="Goldberg J."/>
            <person name="Griggs A."/>
            <person name="Gujja S."/>
            <person name="Hansen M."/>
            <person name="Heiman D."/>
            <person name="Howarth C."/>
            <person name="Larimer J."/>
            <person name="Lui A."/>
            <person name="MacDonald P.J.P."/>
            <person name="McCowen C."/>
            <person name="Montmayeur A."/>
            <person name="Murphy C."/>
            <person name="Neiman D."/>
            <person name="Pearson M."/>
            <person name="Priest M."/>
            <person name="Roberts A."/>
            <person name="Saif S."/>
            <person name="Shea T."/>
            <person name="Sisk P."/>
            <person name="Stolte C."/>
            <person name="Sykes S."/>
            <person name="Wortman J."/>
            <person name="Nusbaum C."/>
            <person name="Birren B."/>
        </authorList>
    </citation>
    <scope>NUCLEOTIDE SEQUENCE [LARGE SCALE GENOMIC DNA]</scope>
    <source>
        <strain evidence="3">INRA-310</strain>
    </source>
</reference>
<name>W2QZ28_PHYN3</name>
<dbReference type="OMA" id="SEEVWKH"/>
<feature type="compositionally biased region" description="Polar residues" evidence="1">
    <location>
        <begin position="81"/>
        <end position="98"/>
    </location>
</feature>
<dbReference type="GeneID" id="20190279"/>
<dbReference type="EMBL" id="KI669567">
    <property type="protein sequence ID" value="ETN17714.1"/>
    <property type="molecule type" value="Genomic_DNA"/>
</dbReference>
<protein>
    <submittedName>
        <fullName evidence="2">Uncharacterized protein</fullName>
    </submittedName>
</protein>
<feature type="compositionally biased region" description="Basic residues" evidence="1">
    <location>
        <begin position="128"/>
        <end position="148"/>
    </location>
</feature>
<accession>W2QZ28</accession>
<evidence type="ECO:0000313" key="3">
    <source>
        <dbReference type="Proteomes" id="UP000018817"/>
    </source>
</evidence>
<dbReference type="AlphaFoldDB" id="W2QZ28"/>
<feature type="compositionally biased region" description="Low complexity" evidence="1">
    <location>
        <begin position="118"/>
        <end position="127"/>
    </location>
</feature>
<dbReference type="Proteomes" id="UP000018817">
    <property type="component" value="Unassembled WGS sequence"/>
</dbReference>
<dbReference type="VEuPathDB" id="FungiDB:PPTG_21680"/>
<dbReference type="RefSeq" id="XP_008897561.1">
    <property type="nucleotide sequence ID" value="XM_008899313.1"/>
</dbReference>
<feature type="region of interest" description="Disordered" evidence="1">
    <location>
        <begin position="81"/>
        <end position="156"/>
    </location>
</feature>